<dbReference type="InterPro" id="IPR052125">
    <property type="entry name" value="KLHDC10"/>
</dbReference>
<keyword evidence="4" id="KW-1185">Reference proteome</keyword>
<sequence length="423" mass="47296">MWQETSASLASLRMAIPSSAPTIDTADTISFSLAFTTLHFPPTSTPPLARSGHRICIDNGNLYSFGGFNSTCRSTNNGLFPELWKLNLATQRWTLLSSGSPLEAASHTMVLQDSCLLIFGGTGYPWGQRLSNTIHVFHIPSAAWTGLQCLGDIPTPRYGHSMSLTSDGMFVLGGTTGSQYNMQVYRLDVTDLLWRDVTPRLSLTPHTDLTVVSQTFPPPRYRHEVVEWNDHLLMFGGGAGPQIFGFGEIWAFSIKLTTWTKVKCHPCDRCKKYPIPRKFHAVVQYGNYAYLCGGLTATKILDDFWRLHLPTLQWRRMEDRLPQPLYFHAAAVTPAGCLYVFGGVVRTGQEKRTNDVCKKWLVVPSLQEMVWDVLVKKHSESFAHRHFSPLLKKSGMCLPLKFLQRINVPSSSTSKKSSSPKPA</sequence>
<evidence type="ECO:0008006" key="5">
    <source>
        <dbReference type="Google" id="ProtNLM"/>
    </source>
</evidence>
<dbReference type="EMBL" id="BDGG01000014">
    <property type="protein sequence ID" value="GAV06861.1"/>
    <property type="molecule type" value="Genomic_DNA"/>
</dbReference>
<comment type="caution">
    <text evidence="3">The sequence shown here is derived from an EMBL/GenBank/DDBJ whole genome shotgun (WGS) entry which is preliminary data.</text>
</comment>
<keyword evidence="2" id="KW-0677">Repeat</keyword>
<accession>A0A1D1W0E5</accession>
<dbReference type="OrthoDB" id="7676067at2759"/>
<dbReference type="PANTHER" id="PTHR46428:SF1">
    <property type="entry name" value="KELCH DOMAIN-CONTAINING PROTEIN 10"/>
    <property type="match status" value="1"/>
</dbReference>
<dbReference type="Gene3D" id="2.120.10.80">
    <property type="entry name" value="Kelch-type beta propeller"/>
    <property type="match status" value="2"/>
</dbReference>
<dbReference type="PANTHER" id="PTHR46428">
    <property type="entry name" value="KELCH DOMAIN-CONTAINING PROTEIN 10"/>
    <property type="match status" value="1"/>
</dbReference>
<dbReference type="Pfam" id="PF24681">
    <property type="entry name" value="Kelch_KLHDC2_KLHL20_DRC7"/>
    <property type="match status" value="2"/>
</dbReference>
<evidence type="ECO:0000256" key="1">
    <source>
        <dbReference type="ARBA" id="ARBA00022441"/>
    </source>
</evidence>
<name>A0A1D1W0E5_RAMVA</name>
<evidence type="ECO:0000256" key="2">
    <source>
        <dbReference type="ARBA" id="ARBA00022737"/>
    </source>
</evidence>
<dbReference type="AlphaFoldDB" id="A0A1D1W0E5"/>
<reference evidence="3 4" key="1">
    <citation type="journal article" date="2016" name="Nat. Commun.">
        <title>Extremotolerant tardigrade genome and improved radiotolerance of human cultured cells by tardigrade-unique protein.</title>
        <authorList>
            <person name="Hashimoto T."/>
            <person name="Horikawa D.D."/>
            <person name="Saito Y."/>
            <person name="Kuwahara H."/>
            <person name="Kozuka-Hata H."/>
            <person name="Shin-I T."/>
            <person name="Minakuchi Y."/>
            <person name="Ohishi K."/>
            <person name="Motoyama A."/>
            <person name="Aizu T."/>
            <person name="Enomoto A."/>
            <person name="Kondo K."/>
            <person name="Tanaka S."/>
            <person name="Hara Y."/>
            <person name="Koshikawa S."/>
            <person name="Sagara H."/>
            <person name="Miura T."/>
            <person name="Yokobori S."/>
            <person name="Miyagawa K."/>
            <person name="Suzuki Y."/>
            <person name="Kubo T."/>
            <person name="Oyama M."/>
            <person name="Kohara Y."/>
            <person name="Fujiyama A."/>
            <person name="Arakawa K."/>
            <person name="Katayama T."/>
            <person name="Toyoda A."/>
            <person name="Kunieda T."/>
        </authorList>
    </citation>
    <scope>NUCLEOTIDE SEQUENCE [LARGE SCALE GENOMIC DNA]</scope>
    <source>
        <strain evidence="3 4">YOKOZUNA-1</strain>
    </source>
</reference>
<keyword evidence="1" id="KW-0880">Kelch repeat</keyword>
<protein>
    <recommendedName>
        <fullName evidence="5">SOCS box domain-containing protein</fullName>
    </recommendedName>
</protein>
<evidence type="ECO:0000313" key="4">
    <source>
        <dbReference type="Proteomes" id="UP000186922"/>
    </source>
</evidence>
<dbReference type="InterPro" id="IPR015915">
    <property type="entry name" value="Kelch-typ_b-propeller"/>
</dbReference>
<evidence type="ECO:0000313" key="3">
    <source>
        <dbReference type="EMBL" id="GAV06861.1"/>
    </source>
</evidence>
<proteinExistence type="predicted"/>
<dbReference type="SUPFAM" id="SSF117281">
    <property type="entry name" value="Kelch motif"/>
    <property type="match status" value="2"/>
</dbReference>
<gene>
    <name evidence="3" type="primary">RvY_16776-1</name>
    <name evidence="3" type="synonym">RvY_16776.1</name>
    <name evidence="3" type="ORF">RvY_16776</name>
</gene>
<organism evidence="3 4">
    <name type="scientific">Ramazzottius varieornatus</name>
    <name type="common">Water bear</name>
    <name type="synonym">Tardigrade</name>
    <dbReference type="NCBI Taxonomy" id="947166"/>
    <lineage>
        <taxon>Eukaryota</taxon>
        <taxon>Metazoa</taxon>
        <taxon>Ecdysozoa</taxon>
        <taxon>Tardigrada</taxon>
        <taxon>Eutardigrada</taxon>
        <taxon>Parachela</taxon>
        <taxon>Hypsibioidea</taxon>
        <taxon>Ramazzottiidae</taxon>
        <taxon>Ramazzottius</taxon>
    </lineage>
</organism>
<dbReference type="Proteomes" id="UP000186922">
    <property type="component" value="Unassembled WGS sequence"/>
</dbReference>
<dbReference type="STRING" id="947166.A0A1D1W0E5"/>
<dbReference type="GO" id="GO:0032874">
    <property type="term" value="P:positive regulation of stress-activated MAPK cascade"/>
    <property type="evidence" value="ECO:0007669"/>
    <property type="project" value="TreeGrafter"/>
</dbReference>